<evidence type="ECO:0000256" key="12">
    <source>
        <dbReference type="SAM" id="MobiDB-lite"/>
    </source>
</evidence>
<feature type="compositionally biased region" description="Polar residues" evidence="12">
    <location>
        <begin position="541"/>
        <end position="551"/>
    </location>
</feature>
<comment type="cofactor">
    <cofactor evidence="2">
        <name>Mg(2+)</name>
        <dbReference type="ChEBI" id="CHEBI:18420"/>
    </cofactor>
</comment>
<feature type="compositionally biased region" description="Low complexity" evidence="12">
    <location>
        <begin position="552"/>
        <end position="563"/>
    </location>
</feature>
<evidence type="ECO:0000256" key="1">
    <source>
        <dbReference type="ARBA" id="ARBA00001936"/>
    </source>
</evidence>
<dbReference type="PROSITE" id="PS01032">
    <property type="entry name" value="PPM_1"/>
    <property type="match status" value="1"/>
</dbReference>
<dbReference type="EMBL" id="LSBI01000008">
    <property type="protein sequence ID" value="OAQ82683.1"/>
    <property type="molecule type" value="Genomic_DNA"/>
</dbReference>
<evidence type="ECO:0000256" key="11">
    <source>
        <dbReference type="RuleBase" id="RU003465"/>
    </source>
</evidence>
<dbReference type="CDD" id="cd00143">
    <property type="entry name" value="PP2Cc"/>
    <property type="match status" value="1"/>
</dbReference>
<dbReference type="SUPFAM" id="SSF81606">
    <property type="entry name" value="PP2C-like"/>
    <property type="match status" value="1"/>
</dbReference>
<comment type="similarity">
    <text evidence="3 11">Belongs to the PP2C family.</text>
</comment>
<evidence type="ECO:0000256" key="2">
    <source>
        <dbReference type="ARBA" id="ARBA00001946"/>
    </source>
</evidence>
<keyword evidence="8" id="KW-0464">Manganese</keyword>
<dbReference type="PANTHER" id="PTHR13832">
    <property type="entry name" value="PROTEIN PHOSPHATASE 2C"/>
    <property type="match status" value="1"/>
</dbReference>
<dbReference type="Proteomes" id="UP000078340">
    <property type="component" value="Unassembled WGS sequence"/>
</dbReference>
<evidence type="ECO:0000256" key="7">
    <source>
        <dbReference type="ARBA" id="ARBA00022912"/>
    </source>
</evidence>
<dbReference type="SMART" id="SM00332">
    <property type="entry name" value="PP2Cc"/>
    <property type="match status" value="1"/>
</dbReference>
<evidence type="ECO:0000313" key="14">
    <source>
        <dbReference type="EMBL" id="OAQ82683.1"/>
    </source>
</evidence>
<evidence type="ECO:0000256" key="8">
    <source>
        <dbReference type="ARBA" id="ARBA00023211"/>
    </source>
</evidence>
<evidence type="ECO:0000256" key="10">
    <source>
        <dbReference type="ARBA" id="ARBA00074087"/>
    </source>
</evidence>
<dbReference type="InterPro" id="IPR001932">
    <property type="entry name" value="PPM-type_phosphatase-like_dom"/>
</dbReference>
<protein>
    <recommendedName>
        <fullName evidence="10">Protein phosphatase 2C homolog 2</fullName>
        <ecNumber evidence="4">3.1.3.16</ecNumber>
    </recommendedName>
</protein>
<name>A0A179GZH8_PURLI</name>
<dbReference type="Gene3D" id="3.60.40.10">
    <property type="entry name" value="PPM-type phosphatase domain"/>
    <property type="match status" value="1"/>
</dbReference>
<feature type="compositionally biased region" description="Acidic residues" evidence="12">
    <location>
        <begin position="522"/>
        <end position="538"/>
    </location>
</feature>
<organism evidence="14 15">
    <name type="scientific">Purpureocillium lilacinum</name>
    <name type="common">Paecilomyces lilacinus</name>
    <dbReference type="NCBI Taxonomy" id="33203"/>
    <lineage>
        <taxon>Eukaryota</taxon>
        <taxon>Fungi</taxon>
        <taxon>Dikarya</taxon>
        <taxon>Ascomycota</taxon>
        <taxon>Pezizomycotina</taxon>
        <taxon>Sordariomycetes</taxon>
        <taxon>Hypocreomycetidae</taxon>
        <taxon>Hypocreales</taxon>
        <taxon>Ophiocordycipitaceae</taxon>
        <taxon>Purpureocillium</taxon>
    </lineage>
</organism>
<evidence type="ECO:0000256" key="9">
    <source>
        <dbReference type="ARBA" id="ARBA00048832"/>
    </source>
</evidence>
<feature type="region of interest" description="Disordered" evidence="12">
    <location>
        <begin position="521"/>
        <end position="595"/>
    </location>
</feature>
<comment type="caution">
    <text evidence="14">The sequence shown here is derived from an EMBL/GenBank/DDBJ whole genome shotgun (WGS) entry which is preliminary data.</text>
</comment>
<feature type="compositionally biased region" description="Basic and acidic residues" evidence="12">
    <location>
        <begin position="566"/>
        <end position="577"/>
    </location>
</feature>
<keyword evidence="7 11" id="KW-0904">Protein phosphatase</keyword>
<reference evidence="14 15" key="1">
    <citation type="submission" date="2016-02" db="EMBL/GenBank/DDBJ databases">
        <title>Biosynthesis of antibiotic leucinostatins and their inhibition on Phytophthora in bio-control Purpureocillium lilacinum.</title>
        <authorList>
            <person name="Wang G."/>
            <person name="Liu Z."/>
            <person name="Lin R."/>
            <person name="Li E."/>
            <person name="Mao Z."/>
            <person name="Ling J."/>
            <person name="Yin W."/>
            <person name="Xie B."/>
        </authorList>
    </citation>
    <scope>NUCLEOTIDE SEQUENCE [LARGE SCALE GENOMIC DNA]</scope>
    <source>
        <strain evidence="14">PLFJ-1</strain>
    </source>
</reference>
<dbReference type="GO" id="GO:0046872">
    <property type="term" value="F:metal ion binding"/>
    <property type="evidence" value="ECO:0007669"/>
    <property type="project" value="UniProtKB-KW"/>
</dbReference>
<keyword evidence="5" id="KW-0479">Metal-binding</keyword>
<proteinExistence type="inferred from homology"/>
<evidence type="ECO:0000256" key="5">
    <source>
        <dbReference type="ARBA" id="ARBA00022723"/>
    </source>
</evidence>
<dbReference type="AlphaFoldDB" id="A0A179GZH8"/>
<dbReference type="InterPro" id="IPR036457">
    <property type="entry name" value="PPM-type-like_dom_sf"/>
</dbReference>
<dbReference type="STRING" id="33203.A0A179GZH8"/>
<evidence type="ECO:0000259" key="13">
    <source>
        <dbReference type="PROSITE" id="PS51746"/>
    </source>
</evidence>
<evidence type="ECO:0000256" key="3">
    <source>
        <dbReference type="ARBA" id="ARBA00006702"/>
    </source>
</evidence>
<dbReference type="FunFam" id="3.60.40.10:FF:000016">
    <property type="entry name" value="Protein phosphatase 2C"/>
    <property type="match status" value="1"/>
</dbReference>
<evidence type="ECO:0000256" key="4">
    <source>
        <dbReference type="ARBA" id="ARBA00013081"/>
    </source>
</evidence>
<dbReference type="InterPro" id="IPR000222">
    <property type="entry name" value="PP2C_BS"/>
</dbReference>
<dbReference type="Pfam" id="PF00481">
    <property type="entry name" value="PP2C"/>
    <property type="match status" value="1"/>
</dbReference>
<evidence type="ECO:0000256" key="6">
    <source>
        <dbReference type="ARBA" id="ARBA00022801"/>
    </source>
</evidence>
<comment type="cofactor">
    <cofactor evidence="1">
        <name>Mn(2+)</name>
        <dbReference type="ChEBI" id="CHEBI:29035"/>
    </cofactor>
</comment>
<gene>
    <name evidence="14" type="ORF">VFPFJ_08486</name>
</gene>
<dbReference type="InterPro" id="IPR015655">
    <property type="entry name" value="PP2C"/>
</dbReference>
<dbReference type="SMART" id="SM00331">
    <property type="entry name" value="PP2C_SIG"/>
    <property type="match status" value="1"/>
</dbReference>
<dbReference type="PANTHER" id="PTHR13832:SF565">
    <property type="entry name" value="AT28366P-RELATED"/>
    <property type="match status" value="1"/>
</dbReference>
<sequence length="595" mass="65025">MVGLPVMDIATNEESRAYPLSWGSSGFDDPANFTDLPSADHALYLINGLKFHVGQLYHLYDESHFMKPFHDFYRAPAEVARENRIWYVQFLTLLGLAKALVVQPSRQGAVLPGTDLFLRAMSLLPDAPYLFSDALTSVETLCAISIYLQCADLRNSAYIHTSDKGEDDRLIYGLSAMQGWRISMEDSHTAVLDLGNPNSTDPKKHPDHLSFFGVFDGHGGDKVALFAGENIHKIIAKQDSFKNGDYSRGLQDGFLATDRAILNDPKYEEEVSGCTACVSLIAGNKLYVANAGDSRGVLGIKGRAKPMSQDHKPQLEAEKNRITAAGGFVDFGRVNGNLALSRAIGDFEFKKSADLSPENQIVTAFPDVDSHDLTDEDEFLVLACDGIWDCQSSQAVVEFVRRGIAAKQDLDKICENMMDNCLASNSETGGVGCDNMTMVIIGFLHGKTKEEWYEEIARRVANGDGPCAPPEYAEFRGPGVHHNYEDSDSGYEMDAENKGKSFGVGGYRGRIIFLGDGTEVLTDSDDTEMFDNTDEDKDLESQVSKNASTDGSSAPQPASEASATETKPETEAAKPSESETAPSKQEKSESEDKKD</sequence>
<feature type="domain" description="PPM-type phosphatase" evidence="13">
    <location>
        <begin position="171"/>
        <end position="443"/>
    </location>
</feature>
<comment type="catalytic activity">
    <reaction evidence="9">
        <text>O-phospho-L-threonyl-[protein] + H2O = L-threonyl-[protein] + phosphate</text>
        <dbReference type="Rhea" id="RHEA:47004"/>
        <dbReference type="Rhea" id="RHEA-COMP:11060"/>
        <dbReference type="Rhea" id="RHEA-COMP:11605"/>
        <dbReference type="ChEBI" id="CHEBI:15377"/>
        <dbReference type="ChEBI" id="CHEBI:30013"/>
        <dbReference type="ChEBI" id="CHEBI:43474"/>
        <dbReference type="ChEBI" id="CHEBI:61977"/>
        <dbReference type="EC" id="3.1.3.16"/>
    </reaction>
    <physiologicalReaction direction="left-to-right" evidence="9">
        <dbReference type="Rhea" id="RHEA:47005"/>
    </physiologicalReaction>
</comment>
<dbReference type="PROSITE" id="PS51746">
    <property type="entry name" value="PPM_2"/>
    <property type="match status" value="1"/>
</dbReference>
<evidence type="ECO:0000313" key="15">
    <source>
        <dbReference type="Proteomes" id="UP000078340"/>
    </source>
</evidence>
<dbReference type="GO" id="GO:0004722">
    <property type="term" value="F:protein serine/threonine phosphatase activity"/>
    <property type="evidence" value="ECO:0007669"/>
    <property type="project" value="UniProtKB-EC"/>
</dbReference>
<keyword evidence="6 11" id="KW-0378">Hydrolase</keyword>
<feature type="compositionally biased region" description="Basic and acidic residues" evidence="12">
    <location>
        <begin position="584"/>
        <end position="595"/>
    </location>
</feature>
<dbReference type="EC" id="3.1.3.16" evidence="4"/>
<accession>A0A179GZH8</accession>